<feature type="domain" description="ABC transmembrane type-1" evidence="12">
    <location>
        <begin position="1166"/>
        <end position="1445"/>
    </location>
</feature>
<dbReference type="FunFam" id="3.40.50.300:FF:000997">
    <property type="entry name" value="Multidrug resistance-associated protein 1"/>
    <property type="match status" value="1"/>
</dbReference>
<evidence type="ECO:0000259" key="11">
    <source>
        <dbReference type="PROSITE" id="PS50893"/>
    </source>
</evidence>
<feature type="transmembrane region" description="Helical" evidence="10">
    <location>
        <begin position="1237"/>
        <end position="1259"/>
    </location>
</feature>
<feature type="transmembrane region" description="Helical" evidence="10">
    <location>
        <begin position="1279"/>
        <end position="1311"/>
    </location>
</feature>
<keyword evidence="8 10" id="KW-0472">Membrane</keyword>
<dbReference type="FunFam" id="1.20.1560.10:FF:000006">
    <property type="entry name" value="ATP-binding cassette, sub-family C (CFTR/MRP), member 9"/>
    <property type="match status" value="1"/>
</dbReference>
<dbReference type="CDD" id="cd18602">
    <property type="entry name" value="ABC_6TM_SUR1_D2_like"/>
    <property type="match status" value="1"/>
</dbReference>
<feature type="transmembrane region" description="Helical" evidence="10">
    <location>
        <begin position="1153"/>
        <end position="1178"/>
    </location>
</feature>
<dbReference type="Pfam" id="PF00005">
    <property type="entry name" value="ABC_tran"/>
    <property type="match status" value="2"/>
</dbReference>
<dbReference type="SMART" id="SM00382">
    <property type="entry name" value="AAA"/>
    <property type="match status" value="2"/>
</dbReference>
<dbReference type="CDD" id="cd18591">
    <property type="entry name" value="ABC_6TM_SUR1_D1_like"/>
    <property type="match status" value="1"/>
</dbReference>
<dbReference type="InterPro" id="IPR003593">
    <property type="entry name" value="AAA+_ATPase"/>
</dbReference>
<feature type="transmembrane region" description="Helical" evidence="10">
    <location>
        <begin position="71"/>
        <end position="96"/>
    </location>
</feature>
<feature type="transmembrane region" description="Helical" evidence="10">
    <location>
        <begin position="366"/>
        <end position="383"/>
    </location>
</feature>
<evidence type="ECO:0000256" key="4">
    <source>
        <dbReference type="ARBA" id="ARBA00022737"/>
    </source>
</evidence>
<keyword evidence="6" id="KW-0067">ATP-binding</keyword>
<keyword evidence="14" id="KW-1185">Reference proteome</keyword>
<comment type="subcellular location">
    <subcellularLocation>
        <location evidence="1">Membrane</location>
        <topology evidence="1">Multi-pass membrane protein</topology>
    </subcellularLocation>
</comment>
<evidence type="ECO:0000256" key="10">
    <source>
        <dbReference type="SAM" id="Phobius"/>
    </source>
</evidence>
<evidence type="ECO:0000259" key="12">
    <source>
        <dbReference type="PROSITE" id="PS50929"/>
    </source>
</evidence>
<evidence type="ECO:0000256" key="3">
    <source>
        <dbReference type="ARBA" id="ARBA00022692"/>
    </source>
</evidence>
<feature type="domain" description="ABC transporter" evidence="11">
    <location>
        <begin position="1481"/>
        <end position="1715"/>
    </location>
</feature>
<accession>A0A9P0ADN3</accession>
<name>A0A9P0ADN3_BEMTA</name>
<keyword evidence="5" id="KW-0547">Nucleotide-binding</keyword>
<dbReference type="EMBL" id="OU963866">
    <property type="protein sequence ID" value="CAH0390503.1"/>
    <property type="molecule type" value="Genomic_DNA"/>
</dbReference>
<dbReference type="InterPro" id="IPR036640">
    <property type="entry name" value="ABC1_TM_sf"/>
</dbReference>
<dbReference type="SUPFAM" id="SSF90123">
    <property type="entry name" value="ABC transporter transmembrane region"/>
    <property type="match status" value="2"/>
</dbReference>
<dbReference type="PANTHER" id="PTHR24223:SF461">
    <property type="entry name" value="ATP-BINDING CASSETTE SUB-FAMILY C MEMBER SUR"/>
    <property type="match status" value="1"/>
</dbReference>
<gene>
    <name evidence="13" type="ORF">BEMITA_LOCUS9222</name>
</gene>
<keyword evidence="7 10" id="KW-1133">Transmembrane helix</keyword>
<feature type="transmembrane region" description="Helical" evidence="10">
    <location>
        <begin position="389"/>
        <end position="407"/>
    </location>
</feature>
<feature type="domain" description="ABC transmembrane type-1" evidence="12">
    <location>
        <begin position="225"/>
        <end position="531"/>
    </location>
</feature>
<dbReference type="PROSITE" id="PS50929">
    <property type="entry name" value="ABC_TM1F"/>
    <property type="match status" value="2"/>
</dbReference>
<feature type="transmembrane region" description="Helical" evidence="10">
    <location>
        <begin position="1416"/>
        <end position="1437"/>
    </location>
</feature>
<dbReference type="SUPFAM" id="SSF52540">
    <property type="entry name" value="P-loop containing nucleoside triphosphate hydrolases"/>
    <property type="match status" value="2"/>
</dbReference>
<dbReference type="Gene3D" id="1.20.1560.10">
    <property type="entry name" value="ABC transporter type 1, transmembrane domain"/>
    <property type="match status" value="2"/>
</dbReference>
<feature type="transmembrane region" description="Helical" evidence="10">
    <location>
        <begin position="468"/>
        <end position="495"/>
    </location>
</feature>
<dbReference type="InterPro" id="IPR011527">
    <property type="entry name" value="ABC1_TM_dom"/>
</dbReference>
<evidence type="ECO:0000256" key="7">
    <source>
        <dbReference type="ARBA" id="ARBA00022989"/>
    </source>
</evidence>
<feature type="transmembrane region" description="Helical" evidence="10">
    <location>
        <begin position="39"/>
        <end position="59"/>
    </location>
</feature>
<dbReference type="GO" id="GO:0140359">
    <property type="term" value="F:ABC-type transporter activity"/>
    <property type="evidence" value="ECO:0007669"/>
    <property type="project" value="InterPro"/>
</dbReference>
<dbReference type="CDD" id="cd03244">
    <property type="entry name" value="ABCC_MRP_domain2"/>
    <property type="match status" value="1"/>
</dbReference>
<proteinExistence type="predicted"/>
<dbReference type="InterPro" id="IPR050173">
    <property type="entry name" value="ABC_transporter_C-like"/>
</dbReference>
<sequence length="1737" mass="196413">MWRKLSRLHHSNTCAALCCLSLIILLCDLGDCILGHGNVLIFLTAITAWIVAQCLYALLEVSSYRKILHGISACLWFLCSLVRLFSFITILSLQGFSLNRVNMVVCITLVIIFSVLSLLDISAYIIEAEFPSKKSNPDEHMSYRYNFANWWSKLSFYWLMPLLIKGFKEPLELEDLGQLPEEERIQYQFKRFTNVYYSLKSTYTTHKFLLWKCFVKLYSRSFVYGGILKLVGDAAGLIGPLGMAGILKYIEDIGKSSQIPSEKANIKQQVMSLTFSEFLRNGYVMAIIVLLSSIAQGSLSQASTHILNTEGIHLKNSLQAFIYYKILRSRKIADNDSDFEKNQGNITNLVSEDCYNIMSCYWIGNYVWAIPVKIFVLITLLYYEIGFSAIIGALCCILIVIPLQFLIGRNMSSNSKLIMEASDKRMKEINESLQGIKLLKLRGWEDKFYEKISISRDAELNYLNKDSLYWALMTFLTHASSVLIALLTFGIYSLIETVPLMPSNVFAGLALFNQLTVPLFIFPITVPIIINAINSVRRIEEFLSLPEVISSHKKRGDGVNDVFETLDAMNFSQTKVIINGESTEILANILEINEDGDDDFLTRVRSGNSLSNSDRTHVNGAMDLETLKHPYLKQIPYLQNIRESNESIDKISNSSLSESTTSLHSHEIPHETHEIQNTENQAKMRTTSTEVHKDTSVILVQNAEFSWGDSSKATLYVKDLVIPKGQLTVILGNIGSGKTSLLAALLGEMECTSGCIQWQAGLSVAYVSQKPWLLNATLRDNILFGRRYRHHRFQKVIASCALQPDIENMPAKDLTLLGENGVSLSGGQQQRIAIARAIYSRAQVIIMDDPLSALDHKMAKYIFERSIKKLSIHHNRTVILVTHSLHLLPTIYHYIIMEDNRVAICGKKSDVHNFKNQVINSEALLNKGSRKRTATERWHLLKLISKLSFHQRQTISISNICQSSSSMSSRQFVPFRKRLGTFSGSRYFAHDLLLPTDECNEDDKTEWMDFKKWRDSIMSSNHHKVISRCTSLQADQFNQCSLVLRQSSSSNIQPIALRPRVNTYGSSFGHGSLRRKILRKHFAFNQSKGLGKTAFGENNNHSLLQRAPSAASEWSEDFSEEDDTNNFHDDSSSWNKTPTSDSRSYGEISHEIYWTYVKACGLSVSVLFLIITVIWQALKVYTDFWLSYYSEDNSEQAWSYLSAYAFHSIGCVVLSFASIGLGQYGGAVARKKLHNELLFNLLHCHVYFFEVTPLGRIISRFSNDIVILDKKLATSVQRLLQFLLLCFSAIVVNCIVSPWFLAVAVPICMVYHFIQKFYRRSSRELQRLESITRSPIISHLVETVRGVDTIRAYGQENYFIAAFFHKLNIYTNAFIIHNAANRWLGLVLDYLGAIIVFTAMIMSLISASFFPKIVSSSLVGLAINYTLLAPIYLNWVVKFLADMEMNMAAIERILEFASEQPENYKSKKAQISRLWPSKGDINFENVTIFHPENDQPTIKSLNLHIHAGQKVGVCGRSGSGKTSLIMSLFRMANIKEGRILIDDEDISEIPLKQLRSKLAVIPQDVIMFSGSIRENLDLLNQYTDEQIWRALEMAQLSDFVQQLPSKLDSLVKEGGFNFSLGQKQLFCLARAILQDSVCLIMDEATSSLSPAIEPKLLASAEEAFANRTVLSVTHHLSSVMSYDRIIVMDCGSIVEEGSPSQLLSRPLGFFSSMLRASQQNTSSEFEDIKSFQNSIPN</sequence>
<dbReference type="InterPro" id="IPR003439">
    <property type="entry name" value="ABC_transporter-like_ATP-bd"/>
</dbReference>
<dbReference type="CDD" id="cd03250">
    <property type="entry name" value="ABCC_MRP_domain1"/>
    <property type="match status" value="1"/>
</dbReference>
<evidence type="ECO:0000256" key="8">
    <source>
        <dbReference type="ARBA" id="ARBA00023136"/>
    </source>
</evidence>
<keyword evidence="3 10" id="KW-0812">Transmembrane</keyword>
<evidence type="ECO:0000256" key="1">
    <source>
        <dbReference type="ARBA" id="ARBA00004141"/>
    </source>
</evidence>
<dbReference type="GO" id="GO:0016887">
    <property type="term" value="F:ATP hydrolysis activity"/>
    <property type="evidence" value="ECO:0007669"/>
    <property type="project" value="InterPro"/>
</dbReference>
<dbReference type="GO" id="GO:0016020">
    <property type="term" value="C:membrane"/>
    <property type="evidence" value="ECO:0007669"/>
    <property type="project" value="UniProtKB-SubCell"/>
</dbReference>
<dbReference type="PROSITE" id="PS00211">
    <property type="entry name" value="ABC_TRANSPORTER_1"/>
    <property type="match status" value="2"/>
</dbReference>
<feature type="transmembrane region" description="Helical" evidence="10">
    <location>
        <begin position="515"/>
        <end position="533"/>
    </location>
</feature>
<dbReference type="FunFam" id="3.40.50.300:FF:000838">
    <property type="entry name" value="ABC multidrug transporter (Eurofung)"/>
    <property type="match status" value="1"/>
</dbReference>
<dbReference type="FunFam" id="1.20.1560.10:FF:000013">
    <property type="entry name" value="ABC transporter C family member 2"/>
    <property type="match status" value="1"/>
</dbReference>
<dbReference type="GO" id="GO:0005524">
    <property type="term" value="F:ATP binding"/>
    <property type="evidence" value="ECO:0007669"/>
    <property type="project" value="UniProtKB-KW"/>
</dbReference>
<dbReference type="Gene3D" id="3.40.50.300">
    <property type="entry name" value="P-loop containing nucleotide triphosphate hydrolases"/>
    <property type="match status" value="2"/>
</dbReference>
<evidence type="ECO:0000256" key="2">
    <source>
        <dbReference type="ARBA" id="ARBA00022448"/>
    </source>
</evidence>
<evidence type="ECO:0000256" key="9">
    <source>
        <dbReference type="SAM" id="MobiDB-lite"/>
    </source>
</evidence>
<feature type="region of interest" description="Disordered" evidence="9">
    <location>
        <begin position="1120"/>
        <end position="1141"/>
    </location>
</feature>
<dbReference type="InterPro" id="IPR027417">
    <property type="entry name" value="P-loop_NTPase"/>
</dbReference>
<keyword evidence="4" id="KW-0677">Repeat</keyword>
<evidence type="ECO:0000256" key="5">
    <source>
        <dbReference type="ARBA" id="ARBA00022741"/>
    </source>
</evidence>
<evidence type="ECO:0000313" key="13">
    <source>
        <dbReference type="EMBL" id="CAH0390503.1"/>
    </source>
</evidence>
<protein>
    <submittedName>
        <fullName evidence="13">Uncharacterized protein</fullName>
    </submittedName>
</protein>
<dbReference type="InterPro" id="IPR017871">
    <property type="entry name" value="ABC_transporter-like_CS"/>
</dbReference>
<dbReference type="PANTHER" id="PTHR24223">
    <property type="entry name" value="ATP-BINDING CASSETTE SUB-FAMILY C"/>
    <property type="match status" value="1"/>
</dbReference>
<feature type="transmembrane region" description="Helical" evidence="10">
    <location>
        <begin position="1198"/>
        <end position="1225"/>
    </location>
</feature>
<dbReference type="PROSITE" id="PS50893">
    <property type="entry name" value="ABC_TRANSPORTER_2"/>
    <property type="match status" value="2"/>
</dbReference>
<dbReference type="Proteomes" id="UP001152759">
    <property type="component" value="Chromosome 5"/>
</dbReference>
<evidence type="ECO:0000256" key="6">
    <source>
        <dbReference type="ARBA" id="ARBA00022840"/>
    </source>
</evidence>
<keyword evidence="2" id="KW-0813">Transport</keyword>
<dbReference type="Pfam" id="PF00664">
    <property type="entry name" value="ABC_membrane"/>
    <property type="match status" value="2"/>
</dbReference>
<organism evidence="13 14">
    <name type="scientific">Bemisia tabaci</name>
    <name type="common">Sweetpotato whitefly</name>
    <name type="synonym">Aleurodes tabaci</name>
    <dbReference type="NCBI Taxonomy" id="7038"/>
    <lineage>
        <taxon>Eukaryota</taxon>
        <taxon>Metazoa</taxon>
        <taxon>Ecdysozoa</taxon>
        <taxon>Arthropoda</taxon>
        <taxon>Hexapoda</taxon>
        <taxon>Insecta</taxon>
        <taxon>Pterygota</taxon>
        <taxon>Neoptera</taxon>
        <taxon>Paraneoptera</taxon>
        <taxon>Hemiptera</taxon>
        <taxon>Sternorrhyncha</taxon>
        <taxon>Aleyrodoidea</taxon>
        <taxon>Aleyrodidae</taxon>
        <taxon>Aleyrodinae</taxon>
        <taxon>Bemisia</taxon>
    </lineage>
</organism>
<evidence type="ECO:0000313" key="14">
    <source>
        <dbReference type="Proteomes" id="UP001152759"/>
    </source>
</evidence>
<feature type="transmembrane region" description="Helical" evidence="10">
    <location>
        <begin position="102"/>
        <end position="126"/>
    </location>
</feature>
<feature type="domain" description="ABC transporter" evidence="11">
    <location>
        <begin position="698"/>
        <end position="924"/>
    </location>
</feature>
<reference evidence="13" key="1">
    <citation type="submission" date="2021-12" db="EMBL/GenBank/DDBJ databases">
        <authorList>
            <person name="King R."/>
        </authorList>
    </citation>
    <scope>NUCLEOTIDE SEQUENCE</scope>
</reference>
<feature type="transmembrane region" description="Helical" evidence="10">
    <location>
        <begin position="1390"/>
        <end position="1410"/>
    </location>
</feature>
<feature type="compositionally biased region" description="Polar residues" evidence="9">
    <location>
        <begin position="1132"/>
        <end position="1141"/>
    </location>
</feature>